<dbReference type="AlphaFoldDB" id="A0AAD8CQJ9"/>
<evidence type="ECO:0000313" key="6">
    <source>
        <dbReference type="EMBL" id="KAK1155290.1"/>
    </source>
</evidence>
<feature type="signal peptide" evidence="4">
    <location>
        <begin position="1"/>
        <end position="27"/>
    </location>
</feature>
<dbReference type="EMBL" id="JAGXEW010000032">
    <property type="protein sequence ID" value="KAK1155290.1"/>
    <property type="molecule type" value="Genomic_DNA"/>
</dbReference>
<dbReference type="InterPro" id="IPR011161">
    <property type="entry name" value="MHC_I-like_Ag-recog"/>
</dbReference>
<dbReference type="PRINTS" id="PR01638">
    <property type="entry name" value="MHCCLASSI"/>
</dbReference>
<dbReference type="Proteomes" id="UP001230051">
    <property type="component" value="Unassembled WGS sequence"/>
</dbReference>
<dbReference type="Pfam" id="PF00129">
    <property type="entry name" value="MHC_I"/>
    <property type="match status" value="1"/>
</dbReference>
<keyword evidence="1" id="KW-0325">Glycoprotein</keyword>
<feature type="domain" description="Ig-like" evidence="5">
    <location>
        <begin position="176"/>
        <end position="266"/>
    </location>
</feature>
<organism evidence="6 7">
    <name type="scientific">Acipenser oxyrinchus oxyrinchus</name>
    <dbReference type="NCBI Taxonomy" id="40147"/>
    <lineage>
        <taxon>Eukaryota</taxon>
        <taxon>Metazoa</taxon>
        <taxon>Chordata</taxon>
        <taxon>Craniata</taxon>
        <taxon>Vertebrata</taxon>
        <taxon>Euteleostomi</taxon>
        <taxon>Actinopterygii</taxon>
        <taxon>Chondrostei</taxon>
        <taxon>Acipenseriformes</taxon>
        <taxon>Acipenseridae</taxon>
        <taxon>Acipenser</taxon>
    </lineage>
</organism>
<comment type="similarity">
    <text evidence="3">Belongs to the MHC class I family.</text>
</comment>
<dbReference type="PROSITE" id="PS00290">
    <property type="entry name" value="IG_MHC"/>
    <property type="match status" value="1"/>
</dbReference>
<evidence type="ECO:0000256" key="4">
    <source>
        <dbReference type="SAM" id="SignalP"/>
    </source>
</evidence>
<proteinExistence type="inferred from homology"/>
<dbReference type="InterPro" id="IPR007110">
    <property type="entry name" value="Ig-like_dom"/>
</dbReference>
<dbReference type="PROSITE" id="PS50835">
    <property type="entry name" value="IG_LIKE"/>
    <property type="match status" value="1"/>
</dbReference>
<dbReference type="InterPro" id="IPR003597">
    <property type="entry name" value="Ig_C1-set"/>
</dbReference>
<dbReference type="CDD" id="cd21029">
    <property type="entry name" value="IgC1_CD1"/>
    <property type="match status" value="1"/>
</dbReference>
<dbReference type="InterPro" id="IPR013783">
    <property type="entry name" value="Ig-like_fold"/>
</dbReference>
<dbReference type="SUPFAM" id="SSF54452">
    <property type="entry name" value="MHC antigen-recognition domain"/>
    <property type="match status" value="1"/>
</dbReference>
<sequence>MAVSLLMQYQILAALLTLLLLNTPAIADTHSMSDMKKVIIRIEGMEKAINPEHWDRHNARAFEEKIWMEVELKRALLRFNHTRGVHTFQRTLGCELDDDGTTQRYWQDGYDGKDFIVYDEKTQTWTAAVPQAVYYKLKWEADTAFKHYINHLFEQECVDWLKNYIQYGRVKRKVPPEVRLFQKKAVQPAGSEVTCHVTGFYPREVEVTWLRDGQGPLEEGVRSGEVLPNMDGTYQVRKTLTVSPEEQERHRYTCQVDHASLGEKIEKEWGKRQLPIALD</sequence>
<dbReference type="GO" id="GO:0005615">
    <property type="term" value="C:extracellular space"/>
    <property type="evidence" value="ECO:0007669"/>
    <property type="project" value="TreeGrafter"/>
</dbReference>
<keyword evidence="4" id="KW-0732">Signal</keyword>
<feature type="chain" id="PRO_5042095679" evidence="4">
    <location>
        <begin position="28"/>
        <end position="279"/>
    </location>
</feature>
<gene>
    <name evidence="6" type="primary">MR1</name>
    <name evidence="6" type="ORF">AOXY_G27742</name>
</gene>
<dbReference type="GO" id="GO:0009897">
    <property type="term" value="C:external side of plasma membrane"/>
    <property type="evidence" value="ECO:0007669"/>
    <property type="project" value="TreeGrafter"/>
</dbReference>
<evidence type="ECO:0000256" key="3">
    <source>
        <dbReference type="RuleBase" id="RU004439"/>
    </source>
</evidence>
<keyword evidence="7" id="KW-1185">Reference proteome</keyword>
<dbReference type="SMART" id="SM00407">
    <property type="entry name" value="IGc1"/>
    <property type="match status" value="1"/>
</dbReference>
<dbReference type="InterPro" id="IPR050208">
    <property type="entry name" value="MHC_class-I_related"/>
</dbReference>
<comment type="caution">
    <text evidence="6">The sequence shown here is derived from an EMBL/GenBank/DDBJ whole genome shotgun (WGS) entry which is preliminary data.</text>
</comment>
<dbReference type="SUPFAM" id="SSF48726">
    <property type="entry name" value="Immunoglobulin"/>
    <property type="match status" value="1"/>
</dbReference>
<dbReference type="InterPro" id="IPR036179">
    <property type="entry name" value="Ig-like_dom_sf"/>
</dbReference>
<keyword evidence="2" id="KW-0393">Immunoglobulin domain</keyword>
<evidence type="ECO:0000313" key="7">
    <source>
        <dbReference type="Proteomes" id="UP001230051"/>
    </source>
</evidence>
<dbReference type="InterPro" id="IPR003006">
    <property type="entry name" value="Ig/MHC_CS"/>
</dbReference>
<accession>A0AAD8CQJ9</accession>
<evidence type="ECO:0000256" key="1">
    <source>
        <dbReference type="ARBA" id="ARBA00023180"/>
    </source>
</evidence>
<reference evidence="6" key="1">
    <citation type="submission" date="2022-02" db="EMBL/GenBank/DDBJ databases">
        <title>Atlantic sturgeon de novo genome assembly.</title>
        <authorList>
            <person name="Stock M."/>
            <person name="Klopp C."/>
            <person name="Guiguen Y."/>
            <person name="Cabau C."/>
            <person name="Parinello H."/>
            <person name="Santidrian Yebra-Pimentel E."/>
            <person name="Kuhl H."/>
            <person name="Dirks R.P."/>
            <person name="Guessner J."/>
            <person name="Wuertz S."/>
            <person name="Du K."/>
            <person name="Schartl M."/>
        </authorList>
    </citation>
    <scope>NUCLEOTIDE SEQUENCE</scope>
    <source>
        <strain evidence="6">STURGEONOMICS-FGT-2020</strain>
        <tissue evidence="6">Whole blood</tissue>
    </source>
</reference>
<protein>
    <submittedName>
        <fullName evidence="6">BOLA class I histocompatibility antigen, alpha chain BL3-7-like</fullName>
    </submittedName>
</protein>
<dbReference type="GO" id="GO:0006955">
    <property type="term" value="P:immune response"/>
    <property type="evidence" value="ECO:0007669"/>
    <property type="project" value="TreeGrafter"/>
</dbReference>
<dbReference type="InterPro" id="IPR011162">
    <property type="entry name" value="MHC_I/II-like_Ag-recog"/>
</dbReference>
<dbReference type="Gene3D" id="3.30.500.10">
    <property type="entry name" value="MHC class I-like antigen recognition-like"/>
    <property type="match status" value="1"/>
</dbReference>
<evidence type="ECO:0000259" key="5">
    <source>
        <dbReference type="PROSITE" id="PS50835"/>
    </source>
</evidence>
<dbReference type="PANTHER" id="PTHR16675:SF235">
    <property type="entry name" value="SHKT DOMAIN-CONTAINING PROTEIN"/>
    <property type="match status" value="1"/>
</dbReference>
<dbReference type="InterPro" id="IPR001039">
    <property type="entry name" value="MHC_I_a_a1/a2"/>
</dbReference>
<dbReference type="PANTHER" id="PTHR16675">
    <property type="entry name" value="MHC CLASS I-RELATED"/>
    <property type="match status" value="1"/>
</dbReference>
<dbReference type="InterPro" id="IPR037055">
    <property type="entry name" value="MHC_I-like_Ag-recog_sf"/>
</dbReference>
<evidence type="ECO:0000256" key="2">
    <source>
        <dbReference type="ARBA" id="ARBA00023319"/>
    </source>
</evidence>
<name>A0AAD8CQJ9_ACIOX</name>
<dbReference type="Pfam" id="PF07654">
    <property type="entry name" value="C1-set"/>
    <property type="match status" value="1"/>
</dbReference>
<dbReference type="Gene3D" id="2.60.40.10">
    <property type="entry name" value="Immunoglobulins"/>
    <property type="match status" value="1"/>
</dbReference>